<evidence type="ECO:0000313" key="2">
    <source>
        <dbReference type="EMBL" id="URZ13997.1"/>
    </source>
</evidence>
<proteinExistence type="predicted"/>
<dbReference type="Pfam" id="PF17929">
    <property type="entry name" value="TetR_C_34"/>
    <property type="match status" value="1"/>
</dbReference>
<dbReference type="SUPFAM" id="SSF46689">
    <property type="entry name" value="Homeodomain-like"/>
    <property type="match status" value="1"/>
</dbReference>
<dbReference type="InterPro" id="IPR041483">
    <property type="entry name" value="TetR_C_34"/>
</dbReference>
<protein>
    <submittedName>
        <fullName evidence="2">Uncharacterized protein</fullName>
    </submittedName>
</protein>
<dbReference type="KEGG" id="crw:CROST_047750"/>
<keyword evidence="2" id="KW-0614">Plasmid</keyword>
<dbReference type="AlphaFoldDB" id="A0A1S8LUD5"/>
<keyword evidence="3" id="KW-1185">Reference proteome</keyword>
<sequence length="215" mass="25490">MQFQRARSEEQKNIRINEIVDATIDLYEKLQYDKITLALIAKQLSFSRANLYKYVNTKEEIFLLIISRDIRTWSKEVIDFFKQYETLKEEEFCKFWAEILYRNKRIVELFCILNTIIARNVSAEKLADFKKQIHKDFTKIKKVVKKFFPFMNSEQLKYFIEYQMKYAVGVYPATIINDVQAKAIEISGIPSNVNDFESSFSKFLIVILNGIKAKL</sequence>
<dbReference type="InterPro" id="IPR009057">
    <property type="entry name" value="Homeodomain-like_sf"/>
</dbReference>
<evidence type="ECO:0000256" key="1">
    <source>
        <dbReference type="ARBA" id="ARBA00023125"/>
    </source>
</evidence>
<geneLocation type="plasmid" evidence="2 3">
    <name>p330</name>
</geneLocation>
<accession>A0A1S8LUD5</accession>
<dbReference type="STRING" id="84029.CROST_07020"/>
<evidence type="ECO:0000313" key="3">
    <source>
        <dbReference type="Proteomes" id="UP000190951"/>
    </source>
</evidence>
<dbReference type="PROSITE" id="PS50977">
    <property type="entry name" value="HTH_TETR_2"/>
    <property type="match status" value="1"/>
</dbReference>
<dbReference type="Gene3D" id="1.10.357.10">
    <property type="entry name" value="Tetracycline Repressor, domain 2"/>
    <property type="match status" value="1"/>
</dbReference>
<dbReference type="InterPro" id="IPR001647">
    <property type="entry name" value="HTH_TetR"/>
</dbReference>
<keyword evidence="1" id="KW-0238">DNA-binding</keyword>
<dbReference type="EMBL" id="CP096984">
    <property type="protein sequence ID" value="URZ13997.1"/>
    <property type="molecule type" value="Genomic_DNA"/>
</dbReference>
<dbReference type="GO" id="GO:0003677">
    <property type="term" value="F:DNA binding"/>
    <property type="evidence" value="ECO:0007669"/>
    <property type="project" value="UniProtKB-UniRule"/>
</dbReference>
<reference evidence="2 3" key="1">
    <citation type="submission" date="2022-04" db="EMBL/GenBank/DDBJ databases">
        <title>Genome sequence of C. roseum typestrain.</title>
        <authorList>
            <person name="Poehlein A."/>
            <person name="Schoch T."/>
            <person name="Duerre P."/>
            <person name="Daniel R."/>
        </authorList>
    </citation>
    <scope>NUCLEOTIDE SEQUENCE [LARGE SCALE GENOMIC DNA]</scope>
    <source>
        <strain evidence="2 3">DSM 7320</strain>
        <plasmid evidence="2 3">p330</plasmid>
    </source>
</reference>
<dbReference type="RefSeq" id="WP_077835158.1">
    <property type="nucleotide sequence ID" value="NZ_CP096984.1"/>
</dbReference>
<name>A0A1S8LUD5_9CLOT</name>
<gene>
    <name evidence="2" type="ORF">CROST_047750</name>
</gene>
<organism evidence="2 3">
    <name type="scientific">Clostridium felsineum</name>
    <dbReference type="NCBI Taxonomy" id="36839"/>
    <lineage>
        <taxon>Bacteria</taxon>
        <taxon>Bacillati</taxon>
        <taxon>Bacillota</taxon>
        <taxon>Clostridia</taxon>
        <taxon>Eubacteriales</taxon>
        <taxon>Clostridiaceae</taxon>
        <taxon>Clostridium</taxon>
    </lineage>
</organism>
<dbReference type="Proteomes" id="UP000190951">
    <property type="component" value="Plasmid p330"/>
</dbReference>